<evidence type="ECO:0008006" key="3">
    <source>
        <dbReference type="Google" id="ProtNLM"/>
    </source>
</evidence>
<evidence type="ECO:0000313" key="1">
    <source>
        <dbReference type="EMBL" id="OLV16192.1"/>
    </source>
</evidence>
<dbReference type="Proteomes" id="UP000186607">
    <property type="component" value="Unassembled WGS sequence"/>
</dbReference>
<dbReference type="AlphaFoldDB" id="A0A1U7NTE9"/>
<comment type="caution">
    <text evidence="1">The sequence shown here is derived from an EMBL/GenBank/DDBJ whole genome shotgun (WGS) entry which is preliminary data.</text>
</comment>
<protein>
    <recommendedName>
        <fullName evidence="3">Transglutaminase-like domain-containing protein</fullName>
    </recommendedName>
</protein>
<sequence length="367" mass="38648">MTLLLCSLLGSALAAPANHTPANLTYGGTNFNALAADSYKLAGLNGKFTDWLDGAYLKSGLPLKAGAAKGQTLGAALDIRKAELKAAKGDARDRLARETAVWAHAFIKKVVPRFSLERGFEFASLATNGERQCLLQSVVIAGLLERAGLDAGLVMVWKSQEGQESNLGHVTSVLRLPGGAGDLEVDASEPTPTARHGGVLAWAAGGYRFLNARFGPGDVITSSTRADGKGTIKPADLSFLSLHYVRSQFDYYRGERAIGGLLGTGTGKATTDGLKLSEKWLKAALAEEPNNALAAGVLGNVWRKESRNAEARAQYLKAAKLYAAQGHTPVGMAANLKWASAQASVGHSALVFTPALRLFALLSAAYR</sequence>
<reference evidence="1 2" key="1">
    <citation type="submission" date="2017-01" db="EMBL/GenBank/DDBJ databases">
        <title>Genome Analysis of Deinococcus marmoris KOPRI26562.</title>
        <authorList>
            <person name="Kim J.H."/>
            <person name="Oh H.-M."/>
        </authorList>
    </citation>
    <scope>NUCLEOTIDE SEQUENCE [LARGE SCALE GENOMIC DNA]</scope>
    <source>
        <strain evidence="1 2">KOPRI26562</strain>
    </source>
</reference>
<name>A0A1U7NTE9_9DEIO</name>
<accession>A0A1U7NTE9</accession>
<dbReference type="STRING" id="249408.BOO71_0012697"/>
<keyword evidence="2" id="KW-1185">Reference proteome</keyword>
<organism evidence="1 2">
    <name type="scientific">Deinococcus marmoris</name>
    <dbReference type="NCBI Taxonomy" id="249408"/>
    <lineage>
        <taxon>Bacteria</taxon>
        <taxon>Thermotogati</taxon>
        <taxon>Deinococcota</taxon>
        <taxon>Deinococci</taxon>
        <taxon>Deinococcales</taxon>
        <taxon>Deinococcaceae</taxon>
        <taxon>Deinococcus</taxon>
    </lineage>
</organism>
<evidence type="ECO:0000313" key="2">
    <source>
        <dbReference type="Proteomes" id="UP000186607"/>
    </source>
</evidence>
<proteinExistence type="predicted"/>
<gene>
    <name evidence="1" type="ORF">BOO71_0012697</name>
</gene>
<dbReference type="EMBL" id="MSTI01000152">
    <property type="protein sequence ID" value="OLV16192.1"/>
    <property type="molecule type" value="Genomic_DNA"/>
</dbReference>